<reference evidence="1" key="1">
    <citation type="submission" date="2024-03" db="EMBL/GenBank/DDBJ databases">
        <title>Diverse circular DNA viruses in blood, oral, and fecal samples of captive lemurs.</title>
        <authorList>
            <person name="Paietta E.N."/>
            <person name="Kraberger S."/>
            <person name="Lund M.C."/>
            <person name="Custer J.M."/>
            <person name="Vargas K.M."/>
            <person name="Ehmke E.E."/>
            <person name="Yoder A.D."/>
            <person name="Varsani A."/>
        </authorList>
    </citation>
    <scope>NUCLEOTIDE SEQUENCE</scope>
    <source>
        <strain evidence="1">Duke_30FF_63</strain>
    </source>
</reference>
<accession>A0AAU8BBT8</accession>
<sequence>MSNQSFLILCHSLLAFSFPSGAIRLSLAKFKSYFLLIWSLIRAISLS</sequence>
<evidence type="ECO:0000313" key="1">
    <source>
        <dbReference type="EMBL" id="XCD08412.1"/>
    </source>
</evidence>
<protein>
    <submittedName>
        <fullName evidence="1">Uncharacterized protein</fullName>
    </submittedName>
</protein>
<dbReference type="EMBL" id="PP511876">
    <property type="protein sequence ID" value="XCD08412.1"/>
    <property type="molecule type" value="Genomic_DNA"/>
</dbReference>
<name>A0AAU8BBT8_9CAUD</name>
<organism evidence="1">
    <name type="scientific">Dulem virus 42</name>
    <dbReference type="NCBI Taxonomy" id="3145760"/>
    <lineage>
        <taxon>Viruses</taxon>
        <taxon>Duplodnaviria</taxon>
        <taxon>Heunggongvirae</taxon>
        <taxon>Uroviricota</taxon>
        <taxon>Caudoviricetes</taxon>
    </lineage>
</organism>
<proteinExistence type="predicted"/>